<dbReference type="Gene3D" id="3.30.450.40">
    <property type="match status" value="1"/>
</dbReference>
<evidence type="ECO:0000259" key="4">
    <source>
        <dbReference type="PROSITE" id="PS51077"/>
    </source>
</evidence>
<comment type="caution">
    <text evidence="6">The sequence shown here is derived from an EMBL/GenBank/DDBJ whole genome shotgun (WGS) entry which is preliminary data.</text>
</comment>
<dbReference type="PROSITE" id="PS51077">
    <property type="entry name" value="HTH_ICLR"/>
    <property type="match status" value="1"/>
</dbReference>
<dbReference type="InterPro" id="IPR029016">
    <property type="entry name" value="GAF-like_dom_sf"/>
</dbReference>
<dbReference type="InterPro" id="IPR036388">
    <property type="entry name" value="WH-like_DNA-bd_sf"/>
</dbReference>
<protein>
    <submittedName>
        <fullName evidence="6">IclR family transcriptional regulator</fullName>
    </submittedName>
</protein>
<keyword evidence="2" id="KW-0238">DNA-binding</keyword>
<name>A0ABU5ZC15_9BACL</name>
<dbReference type="Pfam" id="PF01614">
    <property type="entry name" value="IclR_C"/>
    <property type="match status" value="1"/>
</dbReference>
<dbReference type="Gene3D" id="1.10.10.10">
    <property type="entry name" value="Winged helix-like DNA-binding domain superfamily/Winged helix DNA-binding domain"/>
    <property type="match status" value="1"/>
</dbReference>
<sequence>MRNINVKSIQSVDRAIHILNCFSFDRSQLTIDEVTQKTGLSKATAYRLLWTLEKNGLIHYDVKENVYRLGYKMLEYGGIVLENQDIRREVEPFLLELHEKIQHTVLLAVRQEDTMQYLLRYDTDEGFQPRSYVGRRRILHYGALGTIFMAYLPEEEARAIVRQYPLEAHTPNSITDEEQYFKRLKTIREQGYFIDVDETFVGFTAVSVPVMNAGGRVEAVIGIAGPSFKFVGETLQQILELTQKTAASISLRLGYVEGRF</sequence>
<dbReference type="PANTHER" id="PTHR30136:SF24">
    <property type="entry name" value="HTH-TYPE TRANSCRIPTIONAL REPRESSOR ALLR"/>
    <property type="match status" value="1"/>
</dbReference>
<feature type="domain" description="HTH iclR-type" evidence="4">
    <location>
        <begin position="9"/>
        <end position="71"/>
    </location>
</feature>
<dbReference type="RefSeq" id="WP_371752170.1">
    <property type="nucleotide sequence ID" value="NZ_JAYJLD010000001.1"/>
</dbReference>
<reference evidence="6" key="1">
    <citation type="submission" date="2023-12" db="EMBL/GenBank/DDBJ databases">
        <title>Fervidustalea candida gen. nov., sp. nov., a novel member of the family Paenibacillaceae isolated from a geothermal area.</title>
        <authorList>
            <person name="Li W.-J."/>
            <person name="Jiao J.-Y."/>
            <person name="Chen Y."/>
        </authorList>
    </citation>
    <scope>NUCLEOTIDE SEQUENCE</scope>
    <source>
        <strain evidence="6">SYSU GA230002</strain>
    </source>
</reference>
<evidence type="ECO:0000256" key="1">
    <source>
        <dbReference type="ARBA" id="ARBA00023015"/>
    </source>
</evidence>
<dbReference type="PANTHER" id="PTHR30136">
    <property type="entry name" value="HELIX-TURN-HELIX TRANSCRIPTIONAL REGULATOR, ICLR FAMILY"/>
    <property type="match status" value="1"/>
</dbReference>
<evidence type="ECO:0000259" key="5">
    <source>
        <dbReference type="PROSITE" id="PS51078"/>
    </source>
</evidence>
<dbReference type="SMART" id="SM00346">
    <property type="entry name" value="HTH_ICLR"/>
    <property type="match status" value="1"/>
</dbReference>
<keyword evidence="1" id="KW-0805">Transcription regulation</keyword>
<gene>
    <name evidence="6" type="ORF">VF724_00035</name>
</gene>
<dbReference type="SUPFAM" id="SSF46785">
    <property type="entry name" value="Winged helix' DNA-binding domain"/>
    <property type="match status" value="1"/>
</dbReference>
<evidence type="ECO:0000313" key="7">
    <source>
        <dbReference type="Proteomes" id="UP001310386"/>
    </source>
</evidence>
<evidence type="ECO:0000256" key="2">
    <source>
        <dbReference type="ARBA" id="ARBA00023125"/>
    </source>
</evidence>
<evidence type="ECO:0000256" key="3">
    <source>
        <dbReference type="ARBA" id="ARBA00023163"/>
    </source>
</evidence>
<keyword evidence="7" id="KW-1185">Reference proteome</keyword>
<accession>A0ABU5ZC15</accession>
<dbReference type="PROSITE" id="PS51078">
    <property type="entry name" value="ICLR_ED"/>
    <property type="match status" value="1"/>
</dbReference>
<dbReference type="InterPro" id="IPR036390">
    <property type="entry name" value="WH_DNA-bd_sf"/>
</dbReference>
<dbReference type="EMBL" id="JAYJLD010000001">
    <property type="protein sequence ID" value="MEB3100055.1"/>
    <property type="molecule type" value="Genomic_DNA"/>
</dbReference>
<dbReference type="InterPro" id="IPR050707">
    <property type="entry name" value="HTH_MetabolicPath_Reg"/>
</dbReference>
<proteinExistence type="predicted"/>
<dbReference type="Proteomes" id="UP001310386">
    <property type="component" value="Unassembled WGS sequence"/>
</dbReference>
<keyword evidence="3" id="KW-0804">Transcription</keyword>
<dbReference type="SUPFAM" id="SSF55781">
    <property type="entry name" value="GAF domain-like"/>
    <property type="match status" value="1"/>
</dbReference>
<dbReference type="InterPro" id="IPR014757">
    <property type="entry name" value="Tscrpt_reg_IclR_C"/>
</dbReference>
<evidence type="ECO:0000313" key="6">
    <source>
        <dbReference type="EMBL" id="MEB3100055.1"/>
    </source>
</evidence>
<feature type="domain" description="IclR-ED" evidence="5">
    <location>
        <begin position="72"/>
        <end position="255"/>
    </location>
</feature>
<organism evidence="6 7">
    <name type="scientific">Ferviditalea candida</name>
    <dbReference type="NCBI Taxonomy" id="3108399"/>
    <lineage>
        <taxon>Bacteria</taxon>
        <taxon>Bacillati</taxon>
        <taxon>Bacillota</taxon>
        <taxon>Bacilli</taxon>
        <taxon>Bacillales</taxon>
        <taxon>Paenibacillaceae</taxon>
        <taxon>Ferviditalea</taxon>
    </lineage>
</organism>
<dbReference type="InterPro" id="IPR005471">
    <property type="entry name" value="Tscrpt_reg_IclR_N"/>
</dbReference>
<dbReference type="Pfam" id="PF09339">
    <property type="entry name" value="HTH_IclR"/>
    <property type="match status" value="1"/>
</dbReference>